<keyword evidence="6" id="KW-0503">Monooxygenase</keyword>
<keyword evidence="2 8" id="KW-0349">Heme</keyword>
<dbReference type="InterPro" id="IPR002401">
    <property type="entry name" value="Cyt_P450_E_grp-I"/>
</dbReference>
<protein>
    <recommendedName>
        <fullName evidence="11">Phenylacetate 2-hydroxylase</fullName>
    </recommendedName>
</protein>
<dbReference type="GO" id="GO:0005506">
    <property type="term" value="F:iron ion binding"/>
    <property type="evidence" value="ECO:0007669"/>
    <property type="project" value="InterPro"/>
</dbReference>
<name>A0AAN8IQC9_9EURO</name>
<dbReference type="GO" id="GO:0020037">
    <property type="term" value="F:heme binding"/>
    <property type="evidence" value="ECO:0007669"/>
    <property type="project" value="InterPro"/>
</dbReference>
<evidence type="ECO:0000313" key="10">
    <source>
        <dbReference type="Proteomes" id="UP001316803"/>
    </source>
</evidence>
<dbReference type="SUPFAM" id="SSF48264">
    <property type="entry name" value="Cytochrome P450"/>
    <property type="match status" value="1"/>
</dbReference>
<dbReference type="GO" id="GO:0004497">
    <property type="term" value="F:monooxygenase activity"/>
    <property type="evidence" value="ECO:0007669"/>
    <property type="project" value="UniProtKB-KW"/>
</dbReference>
<organism evidence="9 10">
    <name type="scientific">Knufia fluminis</name>
    <dbReference type="NCBI Taxonomy" id="191047"/>
    <lineage>
        <taxon>Eukaryota</taxon>
        <taxon>Fungi</taxon>
        <taxon>Dikarya</taxon>
        <taxon>Ascomycota</taxon>
        <taxon>Pezizomycotina</taxon>
        <taxon>Eurotiomycetes</taxon>
        <taxon>Chaetothyriomycetidae</taxon>
        <taxon>Chaetothyriales</taxon>
        <taxon>Trichomeriaceae</taxon>
        <taxon>Knufia</taxon>
    </lineage>
</organism>
<dbReference type="Proteomes" id="UP001316803">
    <property type="component" value="Unassembled WGS sequence"/>
</dbReference>
<dbReference type="FunFam" id="1.10.630.10:FF:000072">
    <property type="entry name" value="3-hydroxyphenylacetate 6 hydroxylase"/>
    <property type="match status" value="1"/>
</dbReference>
<comment type="pathway">
    <text evidence="7">Aromatic compound metabolism; phenylacetate degradation.</text>
</comment>
<evidence type="ECO:0000256" key="8">
    <source>
        <dbReference type="PIRSR" id="PIRSR602401-1"/>
    </source>
</evidence>
<dbReference type="InterPro" id="IPR001128">
    <property type="entry name" value="Cyt_P450"/>
</dbReference>
<evidence type="ECO:0000256" key="1">
    <source>
        <dbReference type="ARBA" id="ARBA00010617"/>
    </source>
</evidence>
<evidence type="ECO:0000256" key="2">
    <source>
        <dbReference type="ARBA" id="ARBA00022617"/>
    </source>
</evidence>
<comment type="cofactor">
    <cofactor evidence="8">
        <name>heme</name>
        <dbReference type="ChEBI" id="CHEBI:30413"/>
    </cofactor>
</comment>
<comment type="similarity">
    <text evidence="1">Belongs to the cytochrome P450 family.</text>
</comment>
<evidence type="ECO:0000256" key="3">
    <source>
        <dbReference type="ARBA" id="ARBA00022723"/>
    </source>
</evidence>
<evidence type="ECO:0000256" key="6">
    <source>
        <dbReference type="ARBA" id="ARBA00023033"/>
    </source>
</evidence>
<dbReference type="PRINTS" id="PR00463">
    <property type="entry name" value="EP450I"/>
</dbReference>
<sequence>MFGQALARSLEVEDDVPSSKAMSMFSQLSPTTVSFLLLSIIFVLIKLANRTDQPKIKGLPEIPGVPVFGNLLQLGSDHARVAGAWAKKYNWPVFQTRLGNRRIIFANTFDSVKHFWVTNQSALISRPTLYTFHSVVSTSQGFTIGTSPWDESCKRRRKAAATALNRPAVQSYMPHVDLECNVAIKDMYKDSKNGTVDIDPRKYFHRFALNTSLTLNYGIRIDGGIDEKLLREVVHVERVVSNFRSTSNNWQDYIPILRLPFISRQNTDAAQYRARRDKYLQTFLDMLKDRIAKGTDNPCITGTILKDPEAKLNDAEIKSICLTMVSAGIDTVPGNLIMGLGYLASPEGQEIQKKAYEEIMKVYPEDGEAWEKCLYEEKVPYITALTKEILRFWTVIPICLPRTSIKDIEYNGVTVPAGSVFYMNAWAADYDDSHFKDPTKFMPERYLNDQEGSGTPHYGYGAGSRMCVGSHLGNREIYTVFLRMLTAFEIVPAQDKNEWPILDPIECNSIPTALTTEPKPFKVGFRIRNKESLERWIKESDERTKHL</sequence>
<keyword evidence="10" id="KW-1185">Reference proteome</keyword>
<dbReference type="EMBL" id="JAKLMC020000005">
    <property type="protein sequence ID" value="KAK5955912.1"/>
    <property type="molecule type" value="Genomic_DNA"/>
</dbReference>
<dbReference type="Gene3D" id="1.10.630.10">
    <property type="entry name" value="Cytochrome P450"/>
    <property type="match status" value="1"/>
</dbReference>
<keyword evidence="4" id="KW-0560">Oxidoreductase</keyword>
<dbReference type="Pfam" id="PF00067">
    <property type="entry name" value="p450"/>
    <property type="match status" value="1"/>
</dbReference>
<evidence type="ECO:0000313" key="9">
    <source>
        <dbReference type="EMBL" id="KAK5955912.1"/>
    </source>
</evidence>
<evidence type="ECO:0000256" key="4">
    <source>
        <dbReference type="ARBA" id="ARBA00023002"/>
    </source>
</evidence>
<dbReference type="PANTHER" id="PTHR46300:SF9">
    <property type="entry name" value="P450, PUTATIVE-RELATED"/>
    <property type="match status" value="1"/>
</dbReference>
<dbReference type="PRINTS" id="PR00385">
    <property type="entry name" value="P450"/>
</dbReference>
<dbReference type="GO" id="GO:0016705">
    <property type="term" value="F:oxidoreductase activity, acting on paired donors, with incorporation or reduction of molecular oxygen"/>
    <property type="evidence" value="ECO:0007669"/>
    <property type="project" value="InterPro"/>
</dbReference>
<feature type="binding site" description="axial binding residue" evidence="8">
    <location>
        <position position="467"/>
    </location>
    <ligand>
        <name>heme</name>
        <dbReference type="ChEBI" id="CHEBI:30413"/>
    </ligand>
    <ligandPart>
        <name>Fe</name>
        <dbReference type="ChEBI" id="CHEBI:18248"/>
    </ligandPart>
</feature>
<evidence type="ECO:0000256" key="7">
    <source>
        <dbReference type="ARBA" id="ARBA00060591"/>
    </source>
</evidence>
<evidence type="ECO:0000256" key="5">
    <source>
        <dbReference type="ARBA" id="ARBA00023004"/>
    </source>
</evidence>
<comment type="caution">
    <text evidence="9">The sequence shown here is derived from an EMBL/GenBank/DDBJ whole genome shotgun (WGS) entry which is preliminary data.</text>
</comment>
<dbReference type="InterPro" id="IPR050364">
    <property type="entry name" value="Cytochrome_P450_fung"/>
</dbReference>
<keyword evidence="3 8" id="KW-0479">Metal-binding</keyword>
<proteinExistence type="inferred from homology"/>
<keyword evidence="5 8" id="KW-0408">Iron</keyword>
<dbReference type="AlphaFoldDB" id="A0AAN8IQC9"/>
<dbReference type="PANTHER" id="PTHR46300">
    <property type="entry name" value="P450, PUTATIVE (EUROFUNG)-RELATED-RELATED"/>
    <property type="match status" value="1"/>
</dbReference>
<evidence type="ECO:0008006" key="11">
    <source>
        <dbReference type="Google" id="ProtNLM"/>
    </source>
</evidence>
<gene>
    <name evidence="9" type="ORF">OHC33_002485</name>
</gene>
<reference evidence="9 10" key="1">
    <citation type="submission" date="2022-12" db="EMBL/GenBank/DDBJ databases">
        <title>Genomic features and morphological characterization of a novel Knufia sp. strain isolated from spacecraft assembly facility.</title>
        <authorList>
            <person name="Teixeira M."/>
            <person name="Chander A.M."/>
            <person name="Stajich J.E."/>
            <person name="Venkateswaran K."/>
        </authorList>
    </citation>
    <scope>NUCLEOTIDE SEQUENCE [LARGE SCALE GENOMIC DNA]</scope>
    <source>
        <strain evidence="9 10">FJI-L2-BK-P2</strain>
    </source>
</reference>
<accession>A0AAN8IQC9</accession>
<dbReference type="InterPro" id="IPR036396">
    <property type="entry name" value="Cyt_P450_sf"/>
</dbReference>
<dbReference type="CDD" id="cd11066">
    <property type="entry name" value="CYP_PhacA-like"/>
    <property type="match status" value="1"/>
</dbReference>